<evidence type="ECO:0000313" key="6">
    <source>
        <dbReference type="Proteomes" id="UP001235343"/>
    </source>
</evidence>
<dbReference type="InterPro" id="IPR050624">
    <property type="entry name" value="HTH-type_Tx_Regulator"/>
</dbReference>
<dbReference type="Gene3D" id="1.10.357.10">
    <property type="entry name" value="Tetracycline Repressor, domain 2"/>
    <property type="match status" value="1"/>
</dbReference>
<evidence type="ECO:0000256" key="2">
    <source>
        <dbReference type="ARBA" id="ARBA00023125"/>
    </source>
</evidence>
<evidence type="ECO:0000313" key="5">
    <source>
        <dbReference type="EMBL" id="MDL4843237.1"/>
    </source>
</evidence>
<accession>A0ABT7LBJ9</accession>
<reference evidence="5 6" key="1">
    <citation type="submission" date="2023-06" db="EMBL/GenBank/DDBJ databases">
        <title>Aquibacillus rhizosphaerae LR5S19.</title>
        <authorList>
            <person name="Sun J.-Q."/>
        </authorList>
    </citation>
    <scope>NUCLEOTIDE SEQUENCE [LARGE SCALE GENOMIC DNA]</scope>
    <source>
        <strain evidence="5 6">LR5S19</strain>
    </source>
</reference>
<evidence type="ECO:0000256" key="3">
    <source>
        <dbReference type="PROSITE-ProRule" id="PRU00335"/>
    </source>
</evidence>
<dbReference type="PANTHER" id="PTHR43479:SF22">
    <property type="entry name" value="TRANSCRIPTIONAL REGULATOR, TETR FAMILY"/>
    <property type="match status" value="1"/>
</dbReference>
<dbReference type="PANTHER" id="PTHR43479">
    <property type="entry name" value="ACREF/ENVCD OPERON REPRESSOR-RELATED"/>
    <property type="match status" value="1"/>
</dbReference>
<dbReference type="EMBL" id="JASTZU010000063">
    <property type="protein sequence ID" value="MDL4843237.1"/>
    <property type="molecule type" value="Genomic_DNA"/>
</dbReference>
<evidence type="ECO:0000256" key="1">
    <source>
        <dbReference type="ARBA" id="ARBA00022491"/>
    </source>
</evidence>
<dbReference type="PROSITE" id="PS01081">
    <property type="entry name" value="HTH_TETR_1"/>
    <property type="match status" value="1"/>
</dbReference>
<dbReference type="Pfam" id="PF00440">
    <property type="entry name" value="TetR_N"/>
    <property type="match status" value="1"/>
</dbReference>
<comment type="caution">
    <text evidence="5">The sequence shown here is derived from an EMBL/GenBank/DDBJ whole genome shotgun (WGS) entry which is preliminary data.</text>
</comment>
<keyword evidence="2 3" id="KW-0238">DNA-binding</keyword>
<dbReference type="InterPro" id="IPR023772">
    <property type="entry name" value="DNA-bd_HTH_TetR-type_CS"/>
</dbReference>
<keyword evidence="1" id="KW-0678">Repressor</keyword>
<dbReference type="Proteomes" id="UP001235343">
    <property type="component" value="Unassembled WGS sequence"/>
</dbReference>
<protein>
    <submittedName>
        <fullName evidence="5">TetR/AcrR family transcriptional regulator</fullName>
    </submittedName>
</protein>
<sequence length="297" mass="34922">MNSRKQHVIKMSHQLFIDRGYHATSIQDILDYSGISKGTFYNYFASKNELLISIFKGLHSKMKKERNELLIGKDESDLDVFIKQFELQMNINRKYKLFTLFEEVLISPDPELKQFVKEAQIGVIKWTFERFVEIFGEDKKPYLLDCAIMFIGILNQNMKYYALEHDRYTTGVHQVVLYSVLRVEKMVKELATSGEQLNEPELLDKWVPKKLKVNGTFQEELNQSINDLKKISLENHDATKYIELLDFIQDELLHAKNPRAFLIENTLVPLKNSSLFDSKQVEHLEYLVSIFFNEHNN</sequence>
<name>A0ABT7LBJ9_9BACI</name>
<dbReference type="SUPFAM" id="SSF46689">
    <property type="entry name" value="Homeodomain-like"/>
    <property type="match status" value="1"/>
</dbReference>
<dbReference type="InterPro" id="IPR009057">
    <property type="entry name" value="Homeodomain-like_sf"/>
</dbReference>
<feature type="domain" description="HTH tetR-type" evidence="4">
    <location>
        <begin position="2"/>
        <end position="62"/>
    </location>
</feature>
<feature type="DNA-binding region" description="H-T-H motif" evidence="3">
    <location>
        <begin position="25"/>
        <end position="44"/>
    </location>
</feature>
<evidence type="ECO:0000259" key="4">
    <source>
        <dbReference type="PROSITE" id="PS50977"/>
    </source>
</evidence>
<keyword evidence="6" id="KW-1185">Reference proteome</keyword>
<dbReference type="InterPro" id="IPR001647">
    <property type="entry name" value="HTH_TetR"/>
</dbReference>
<dbReference type="PRINTS" id="PR00455">
    <property type="entry name" value="HTHTETR"/>
</dbReference>
<gene>
    <name evidence="5" type="ORF">QQS35_22630</name>
</gene>
<proteinExistence type="predicted"/>
<dbReference type="PROSITE" id="PS50977">
    <property type="entry name" value="HTH_TETR_2"/>
    <property type="match status" value="1"/>
</dbReference>
<dbReference type="RefSeq" id="WP_285934534.1">
    <property type="nucleotide sequence ID" value="NZ_JASTZU010000063.1"/>
</dbReference>
<organism evidence="5 6">
    <name type="scientific">Aquibacillus rhizosphaerae</name>
    <dbReference type="NCBI Taxonomy" id="3051431"/>
    <lineage>
        <taxon>Bacteria</taxon>
        <taxon>Bacillati</taxon>
        <taxon>Bacillota</taxon>
        <taxon>Bacilli</taxon>
        <taxon>Bacillales</taxon>
        <taxon>Bacillaceae</taxon>
        <taxon>Aquibacillus</taxon>
    </lineage>
</organism>